<gene>
    <name evidence="1" type="ORF">DSCW_18290</name>
</gene>
<evidence type="ECO:0000313" key="1">
    <source>
        <dbReference type="EMBL" id="BBO74412.1"/>
    </source>
</evidence>
<reference evidence="1 2" key="1">
    <citation type="submission" date="2019-11" db="EMBL/GenBank/DDBJ databases">
        <title>Comparative genomics of hydrocarbon-degrading Desulfosarcina strains.</title>
        <authorList>
            <person name="Watanabe M."/>
            <person name="Kojima H."/>
            <person name="Fukui M."/>
        </authorList>
    </citation>
    <scope>NUCLEOTIDE SEQUENCE [LARGE SCALE GENOMIC DNA]</scope>
    <source>
        <strain evidence="1 2">PP31</strain>
    </source>
</reference>
<dbReference type="KEGG" id="dwd:DSCW_18290"/>
<dbReference type="Gene3D" id="1.10.10.60">
    <property type="entry name" value="Homeodomain-like"/>
    <property type="match status" value="1"/>
</dbReference>
<accession>A0A5K7YXB0</accession>
<dbReference type="RefSeq" id="WP_155303450.1">
    <property type="nucleotide sequence ID" value="NZ_AP021875.1"/>
</dbReference>
<sequence length="156" mass="18268">MAQEIDLQIRFEAEDLYVEARKTYEQVSEATGVSVTQLKRWSKESNWRQKRVEHLKNKRTLKEQLVKLRDAMLKKAVDSKDPQKAYAALKVVKLQMDSEKKDAVEIVEVDRPKIFLEDMEFIAETLKDVDPQGLKVFSRNFDVIVNRFKEQHAQAS</sequence>
<keyword evidence="2" id="KW-1185">Reference proteome</keyword>
<protein>
    <submittedName>
        <fullName evidence="1">Uncharacterized protein</fullName>
    </submittedName>
</protein>
<organism evidence="1 2">
    <name type="scientific">Desulfosarcina widdelii</name>
    <dbReference type="NCBI Taxonomy" id="947919"/>
    <lineage>
        <taxon>Bacteria</taxon>
        <taxon>Pseudomonadati</taxon>
        <taxon>Thermodesulfobacteriota</taxon>
        <taxon>Desulfobacteria</taxon>
        <taxon>Desulfobacterales</taxon>
        <taxon>Desulfosarcinaceae</taxon>
        <taxon>Desulfosarcina</taxon>
    </lineage>
</organism>
<dbReference type="AlphaFoldDB" id="A0A5K7YXB0"/>
<dbReference type="OrthoDB" id="5461093at2"/>
<evidence type="ECO:0000313" key="2">
    <source>
        <dbReference type="Proteomes" id="UP000427769"/>
    </source>
</evidence>
<proteinExistence type="predicted"/>
<name>A0A5K7YXB0_9BACT</name>
<dbReference type="Proteomes" id="UP000427769">
    <property type="component" value="Chromosome"/>
</dbReference>
<dbReference type="EMBL" id="AP021875">
    <property type="protein sequence ID" value="BBO74412.1"/>
    <property type="molecule type" value="Genomic_DNA"/>
</dbReference>